<evidence type="ECO:0008006" key="3">
    <source>
        <dbReference type="Google" id="ProtNLM"/>
    </source>
</evidence>
<evidence type="ECO:0000313" key="2">
    <source>
        <dbReference type="Proteomes" id="UP000053157"/>
    </source>
</evidence>
<comment type="caution">
    <text evidence="1">The sequence shown here is derived from an EMBL/GenBank/DDBJ whole genome shotgun (WGS) entry which is preliminary data.</text>
</comment>
<gene>
    <name evidence="1" type="ORF">AUR66_09935</name>
</gene>
<dbReference type="Proteomes" id="UP000053157">
    <property type="component" value="Unassembled WGS sequence"/>
</dbReference>
<dbReference type="AlphaFoldDB" id="A0A0W1SSR3"/>
<proteinExistence type="predicted"/>
<dbReference type="EMBL" id="LOPV01000097">
    <property type="protein sequence ID" value="KTG29468.1"/>
    <property type="molecule type" value="Genomic_DNA"/>
</dbReference>
<keyword evidence="2" id="KW-1185">Reference proteome</keyword>
<accession>A0A0W1SSR3</accession>
<evidence type="ECO:0000313" key="1">
    <source>
        <dbReference type="EMBL" id="KTG29468.1"/>
    </source>
</evidence>
<reference evidence="1 2" key="1">
    <citation type="submission" date="2015-12" db="EMBL/GenBank/DDBJ databases">
        <title>Haloferax profundi sp. nov. isolated from the Discovery deep brine-seawater interface in the Red Sea.</title>
        <authorList>
            <person name="Zhang G."/>
            <person name="Stingl U."/>
            <person name="Rashid M."/>
        </authorList>
    </citation>
    <scope>NUCLEOTIDE SEQUENCE [LARGE SCALE GENOMIC DNA]</scope>
    <source>
        <strain evidence="1 2">SB29</strain>
    </source>
</reference>
<organism evidence="1 2">
    <name type="scientific">Haloferax profundi</name>
    <dbReference type="NCBI Taxonomy" id="1544718"/>
    <lineage>
        <taxon>Archaea</taxon>
        <taxon>Methanobacteriati</taxon>
        <taxon>Methanobacteriota</taxon>
        <taxon>Stenosarchaea group</taxon>
        <taxon>Halobacteria</taxon>
        <taxon>Halobacteriales</taxon>
        <taxon>Haloferacaceae</taxon>
        <taxon>Haloferax</taxon>
    </lineage>
</organism>
<sequence>MVTQKCPHESSAATRGYNCEFSVASEDDERVAFVQKHAAETHDTNLASEGILRRPVTIRL</sequence>
<name>A0A0W1SSR3_9EURY</name>
<protein>
    <recommendedName>
        <fullName evidence="3">DUF1059 domain-containing protein</fullName>
    </recommendedName>
</protein>